<evidence type="ECO:0000259" key="4">
    <source>
        <dbReference type="PROSITE" id="PS51718"/>
    </source>
</evidence>
<dbReference type="InParanoid" id="L2GRN0"/>
<dbReference type="SUPFAM" id="SSF52540">
    <property type="entry name" value="P-loop containing nucleoside triphosphate hydrolases"/>
    <property type="match status" value="1"/>
</dbReference>
<dbReference type="Gene3D" id="3.40.50.300">
    <property type="entry name" value="P-loop containing nucleotide triphosphate hydrolases"/>
    <property type="match status" value="1"/>
</dbReference>
<dbReference type="GO" id="GO:0005737">
    <property type="term" value="C:cytoplasm"/>
    <property type="evidence" value="ECO:0007669"/>
    <property type="project" value="TreeGrafter"/>
</dbReference>
<dbReference type="HOGENOM" id="CLU_008964_5_0_1"/>
<dbReference type="InterPro" id="IPR030381">
    <property type="entry name" value="G_DYNAMIN_dom"/>
</dbReference>
<feature type="domain" description="Dynamin-type G" evidence="4">
    <location>
        <begin position="29"/>
        <end position="294"/>
    </location>
</feature>
<dbReference type="OMA" id="IQRRKEC"/>
<dbReference type="InterPro" id="IPR000375">
    <property type="entry name" value="Dynamin_stalk"/>
</dbReference>
<dbReference type="CDD" id="cd08771">
    <property type="entry name" value="DLP_1"/>
    <property type="match status" value="1"/>
</dbReference>
<evidence type="ECO:0000256" key="1">
    <source>
        <dbReference type="ARBA" id="ARBA00022741"/>
    </source>
</evidence>
<evidence type="ECO:0000256" key="2">
    <source>
        <dbReference type="ARBA" id="ARBA00023134"/>
    </source>
</evidence>
<dbReference type="GO" id="GO:0006897">
    <property type="term" value="P:endocytosis"/>
    <property type="evidence" value="ECO:0007669"/>
    <property type="project" value="TreeGrafter"/>
</dbReference>
<evidence type="ECO:0008006" key="7">
    <source>
        <dbReference type="Google" id="ProtNLM"/>
    </source>
</evidence>
<dbReference type="GO" id="GO:0005874">
    <property type="term" value="C:microtubule"/>
    <property type="evidence" value="ECO:0007669"/>
    <property type="project" value="TreeGrafter"/>
</dbReference>
<evidence type="ECO:0000259" key="3">
    <source>
        <dbReference type="PROSITE" id="PS51388"/>
    </source>
</evidence>
<dbReference type="GO" id="GO:0008017">
    <property type="term" value="F:microtubule binding"/>
    <property type="evidence" value="ECO:0007669"/>
    <property type="project" value="TreeGrafter"/>
</dbReference>
<dbReference type="OrthoDB" id="5061070at2759"/>
<keyword evidence="1" id="KW-0547">Nucleotide-binding</keyword>
<protein>
    <recommendedName>
        <fullName evidence="7">Dynamin-type G domain-containing protein</fullName>
    </recommendedName>
</protein>
<dbReference type="STRING" id="948595.L2GRN0"/>
<dbReference type="RefSeq" id="XP_008075212.1">
    <property type="nucleotide sequence ID" value="XM_008077021.1"/>
</dbReference>
<dbReference type="GO" id="GO:0016020">
    <property type="term" value="C:membrane"/>
    <property type="evidence" value="ECO:0007669"/>
    <property type="project" value="TreeGrafter"/>
</dbReference>
<accession>L2GRN0</accession>
<dbReference type="GO" id="GO:0005525">
    <property type="term" value="F:GTP binding"/>
    <property type="evidence" value="ECO:0007669"/>
    <property type="project" value="InterPro"/>
</dbReference>
<dbReference type="VEuPathDB" id="MicrosporidiaDB:VCUG_02199"/>
<dbReference type="PROSITE" id="PS51388">
    <property type="entry name" value="GED"/>
    <property type="match status" value="1"/>
</dbReference>
<dbReference type="InterPro" id="IPR001401">
    <property type="entry name" value="Dynamin_GTPase"/>
</dbReference>
<dbReference type="InterPro" id="IPR003130">
    <property type="entry name" value="GED"/>
</dbReference>
<dbReference type="GO" id="GO:0016559">
    <property type="term" value="P:peroxisome fission"/>
    <property type="evidence" value="ECO:0007669"/>
    <property type="project" value="TreeGrafter"/>
</dbReference>
<dbReference type="PRINTS" id="PR00195">
    <property type="entry name" value="DYNAMIN"/>
</dbReference>
<dbReference type="Gene3D" id="1.20.120.1240">
    <property type="entry name" value="Dynamin, middle domain"/>
    <property type="match status" value="1"/>
</dbReference>
<proteinExistence type="predicted"/>
<name>L2GRN0_VAVCU</name>
<dbReference type="GO" id="GO:0003924">
    <property type="term" value="F:GTPase activity"/>
    <property type="evidence" value="ECO:0007669"/>
    <property type="project" value="InterPro"/>
</dbReference>
<dbReference type="Pfam" id="PF00350">
    <property type="entry name" value="Dynamin_N"/>
    <property type="match status" value="1"/>
</dbReference>
<dbReference type="PANTHER" id="PTHR11566">
    <property type="entry name" value="DYNAMIN"/>
    <property type="match status" value="1"/>
</dbReference>
<dbReference type="Pfam" id="PF02212">
    <property type="entry name" value="GED"/>
    <property type="match status" value="1"/>
</dbReference>
<dbReference type="InterPro" id="IPR027417">
    <property type="entry name" value="P-loop_NTPase"/>
</dbReference>
<dbReference type="FunCoup" id="L2GRN0">
    <property type="interactions" value="235"/>
</dbReference>
<dbReference type="GO" id="GO:0048312">
    <property type="term" value="P:intracellular distribution of mitochondria"/>
    <property type="evidence" value="ECO:0007669"/>
    <property type="project" value="TreeGrafter"/>
</dbReference>
<dbReference type="SMART" id="SM00053">
    <property type="entry name" value="DYNc"/>
    <property type="match status" value="1"/>
</dbReference>
<dbReference type="InterPro" id="IPR022812">
    <property type="entry name" value="Dynamin"/>
</dbReference>
<organism evidence="5 6">
    <name type="scientific">Vavraia culicis (isolate floridensis)</name>
    <name type="common">Microsporidian parasite</name>
    <dbReference type="NCBI Taxonomy" id="948595"/>
    <lineage>
        <taxon>Eukaryota</taxon>
        <taxon>Fungi</taxon>
        <taxon>Fungi incertae sedis</taxon>
        <taxon>Microsporidia</taxon>
        <taxon>Pleistophoridae</taxon>
        <taxon>Vavraia</taxon>
    </lineage>
</organism>
<dbReference type="PROSITE" id="PS51718">
    <property type="entry name" value="G_DYNAMIN_2"/>
    <property type="match status" value="1"/>
</dbReference>
<sequence>MSTSNPMALLIERINTLQDICTESGITNMIDLPQIVVVGGQSCGKSSVLENIVGNDFLPRGVGIVTRRPLILQLIYSKDEYVRFNHSDSTFTDYELVRQEILAETARLIKNKHDVSHVPITLKMYSPHVMTLTLVDLPGLVKVPTNDQPKNIVTRVEEICKRYIVNKNAIIIAVSAATSDIASSDALQLAKTVDPGYERTLGVLTKVDLMDVGTDVVDVLAGRVLSLKLGFIPVVNRGQKDVKQKKSISDAVVDEQRFFETHRAYRRNKAYCGTAYLRTKLTSILYEHIRHTLPELQERVNALIARTQAELDELGVFDLTPKEHVLRTINEITKKFAELLSGTAEHGEELCGGARLSYTMHQSFAAFINNLNALHNMRNDHVRTVMLNASGSSSTLFFSQRAFEMLAKQSIALFKPHVLKLVTVIFTEMVRMMHSVVNTRFARLNDKISCALVDLFKRNSENTTMLVGALLEWNMEYISTRHPDFVRLDELSKIGESKPMEKAPNVKAFDKLPNVLRLDKEISDSEGAEINLVKSLVVSYFDVNRKILLDQVPKAIMCNLVMKSAQQMQEHLFRAVYETEGIEKLCEEDGSIEELRERLKRNLKAMRHAHDLMCSL</sequence>
<feature type="domain" description="GED" evidence="3">
    <location>
        <begin position="530"/>
        <end position="616"/>
    </location>
</feature>
<gene>
    <name evidence="5" type="ORF">VCUG_02199</name>
</gene>
<dbReference type="EMBL" id="GL877451">
    <property type="protein sequence ID" value="ELA46311.1"/>
    <property type="molecule type" value="Genomic_DNA"/>
</dbReference>
<reference evidence="6" key="1">
    <citation type="submission" date="2011-03" db="EMBL/GenBank/DDBJ databases">
        <title>The genome sequence of Vavraia culicis strain floridensis.</title>
        <authorList>
            <consortium name="The Broad Institute Genome Sequencing Platform"/>
            <person name="Cuomo C."/>
            <person name="Becnel J."/>
            <person name="Sanscrainte N."/>
            <person name="Young S.K."/>
            <person name="Zeng Q."/>
            <person name="Gargeya S."/>
            <person name="Fitzgerald M."/>
            <person name="Haas B."/>
            <person name="Abouelleil A."/>
            <person name="Alvarado L."/>
            <person name="Arachchi H.M."/>
            <person name="Berlin A."/>
            <person name="Chapman S.B."/>
            <person name="Gearin G."/>
            <person name="Goldberg J."/>
            <person name="Griggs A."/>
            <person name="Gujja S."/>
            <person name="Hansen M."/>
            <person name="Heiman D."/>
            <person name="Howarth C."/>
            <person name="Larimer J."/>
            <person name="Lui A."/>
            <person name="MacDonald P.J.P."/>
            <person name="McCowen C."/>
            <person name="Montmayeur A."/>
            <person name="Murphy C."/>
            <person name="Neiman D."/>
            <person name="Pearson M."/>
            <person name="Priest M."/>
            <person name="Roberts A."/>
            <person name="Saif S."/>
            <person name="Shea T."/>
            <person name="Sisk P."/>
            <person name="Stolte C."/>
            <person name="Sykes S."/>
            <person name="Wortman J."/>
            <person name="Nusbaum C."/>
            <person name="Birren B."/>
        </authorList>
    </citation>
    <scope>NUCLEOTIDE SEQUENCE [LARGE SCALE GENOMIC DNA]</scope>
    <source>
        <strain evidence="6">floridensis</strain>
    </source>
</reference>
<dbReference type="GO" id="GO:0000266">
    <property type="term" value="P:mitochondrial fission"/>
    <property type="evidence" value="ECO:0007669"/>
    <property type="project" value="TreeGrafter"/>
</dbReference>
<evidence type="ECO:0000313" key="6">
    <source>
        <dbReference type="Proteomes" id="UP000011081"/>
    </source>
</evidence>
<evidence type="ECO:0000313" key="5">
    <source>
        <dbReference type="EMBL" id="ELA46311.1"/>
    </source>
</evidence>
<dbReference type="SMART" id="SM00302">
    <property type="entry name" value="GED"/>
    <property type="match status" value="1"/>
</dbReference>
<dbReference type="GeneID" id="19880066"/>
<dbReference type="AlphaFoldDB" id="L2GRN0"/>
<keyword evidence="2" id="KW-0342">GTP-binding</keyword>
<dbReference type="Pfam" id="PF01031">
    <property type="entry name" value="Dynamin_M"/>
    <property type="match status" value="1"/>
</dbReference>
<dbReference type="PANTHER" id="PTHR11566:SF21">
    <property type="entry name" value="DYNAMIN RELATED PROTEIN 1, ISOFORM A"/>
    <property type="match status" value="1"/>
</dbReference>
<keyword evidence="6" id="KW-1185">Reference proteome</keyword>
<dbReference type="InterPro" id="IPR020850">
    <property type="entry name" value="GED_dom"/>
</dbReference>
<dbReference type="InterPro" id="IPR045063">
    <property type="entry name" value="Dynamin_N"/>
</dbReference>
<dbReference type="Proteomes" id="UP000011081">
    <property type="component" value="Unassembled WGS sequence"/>
</dbReference>